<evidence type="ECO:0000313" key="7">
    <source>
        <dbReference type="Proteomes" id="UP001381693"/>
    </source>
</evidence>
<dbReference type="GO" id="GO:0000978">
    <property type="term" value="F:RNA polymerase II cis-regulatory region sequence-specific DNA binding"/>
    <property type="evidence" value="ECO:0007669"/>
    <property type="project" value="TreeGrafter"/>
</dbReference>
<sequence length="187" mass="20764">MAYVSDVDCGDHFPWEKSYGKKRCSPLSSTATEKRTVTARRHGCRNAATSRQPSTPEQTCGIQPVGTVTESGKSLMTGLDPGEAQTMLRDNKKGCDSNPSLNRKLHSCPYCSYVSSTITNLKNHVRTHTGEKPFSCPYCFQSFTQKGGLQTHIRTHTGEKPFCCPVCPYRSAQKSSINTHILCRHKF</sequence>
<dbReference type="PROSITE" id="PS50157">
    <property type="entry name" value="ZINC_FINGER_C2H2_2"/>
    <property type="match status" value="2"/>
</dbReference>
<dbReference type="FunFam" id="3.30.160.60:FF:000446">
    <property type="entry name" value="Zinc finger protein"/>
    <property type="match status" value="1"/>
</dbReference>
<dbReference type="InterPro" id="IPR013087">
    <property type="entry name" value="Znf_C2H2_type"/>
</dbReference>
<dbReference type="GO" id="GO:0005634">
    <property type="term" value="C:nucleus"/>
    <property type="evidence" value="ECO:0007669"/>
    <property type="project" value="UniProtKB-ARBA"/>
</dbReference>
<dbReference type="SUPFAM" id="SSF57667">
    <property type="entry name" value="beta-beta-alpha zinc fingers"/>
    <property type="match status" value="2"/>
</dbReference>
<dbReference type="Gene3D" id="3.30.160.60">
    <property type="entry name" value="Classic Zinc Finger"/>
    <property type="match status" value="3"/>
</dbReference>
<proteinExistence type="predicted"/>
<evidence type="ECO:0000256" key="2">
    <source>
        <dbReference type="ARBA" id="ARBA00022771"/>
    </source>
</evidence>
<dbReference type="InterPro" id="IPR036236">
    <property type="entry name" value="Znf_C2H2_sf"/>
</dbReference>
<accession>A0AAN8XB23</accession>
<dbReference type="Pfam" id="PF00096">
    <property type="entry name" value="zf-C2H2"/>
    <property type="match status" value="1"/>
</dbReference>
<dbReference type="InterPro" id="IPR008598">
    <property type="entry name" value="Di19_Zn-bd"/>
</dbReference>
<dbReference type="Pfam" id="PF05605">
    <property type="entry name" value="zf-Di19"/>
    <property type="match status" value="1"/>
</dbReference>
<name>A0AAN8XB23_HALRR</name>
<dbReference type="PANTHER" id="PTHR23235">
    <property type="entry name" value="KRUEPPEL-LIKE TRANSCRIPTION FACTOR"/>
    <property type="match status" value="1"/>
</dbReference>
<dbReference type="GO" id="GO:0008270">
    <property type="term" value="F:zinc ion binding"/>
    <property type="evidence" value="ECO:0007669"/>
    <property type="project" value="UniProtKB-KW"/>
</dbReference>
<feature type="domain" description="C2H2-type" evidence="5">
    <location>
        <begin position="106"/>
        <end position="133"/>
    </location>
</feature>
<evidence type="ECO:0000256" key="1">
    <source>
        <dbReference type="ARBA" id="ARBA00022723"/>
    </source>
</evidence>
<dbReference type="SMART" id="SM00355">
    <property type="entry name" value="ZnF_C2H2"/>
    <property type="match status" value="3"/>
</dbReference>
<reference evidence="6 7" key="1">
    <citation type="submission" date="2023-11" db="EMBL/GenBank/DDBJ databases">
        <title>Halocaridina rubra genome assembly.</title>
        <authorList>
            <person name="Smith C."/>
        </authorList>
    </citation>
    <scope>NUCLEOTIDE SEQUENCE [LARGE SCALE GENOMIC DNA]</scope>
    <source>
        <strain evidence="6">EP-1</strain>
        <tissue evidence="6">Whole</tissue>
    </source>
</reference>
<keyword evidence="7" id="KW-1185">Reference proteome</keyword>
<organism evidence="6 7">
    <name type="scientific">Halocaridina rubra</name>
    <name type="common">Hawaiian red shrimp</name>
    <dbReference type="NCBI Taxonomy" id="373956"/>
    <lineage>
        <taxon>Eukaryota</taxon>
        <taxon>Metazoa</taxon>
        <taxon>Ecdysozoa</taxon>
        <taxon>Arthropoda</taxon>
        <taxon>Crustacea</taxon>
        <taxon>Multicrustacea</taxon>
        <taxon>Malacostraca</taxon>
        <taxon>Eumalacostraca</taxon>
        <taxon>Eucarida</taxon>
        <taxon>Decapoda</taxon>
        <taxon>Pleocyemata</taxon>
        <taxon>Caridea</taxon>
        <taxon>Atyoidea</taxon>
        <taxon>Atyidae</taxon>
        <taxon>Halocaridina</taxon>
    </lineage>
</organism>
<dbReference type="GO" id="GO:0000981">
    <property type="term" value="F:DNA-binding transcription factor activity, RNA polymerase II-specific"/>
    <property type="evidence" value="ECO:0007669"/>
    <property type="project" value="TreeGrafter"/>
</dbReference>
<dbReference type="PANTHER" id="PTHR23235:SF120">
    <property type="entry name" value="KRUPPEL-LIKE FACTOR 15"/>
    <property type="match status" value="1"/>
</dbReference>
<protein>
    <recommendedName>
        <fullName evidence="5">C2H2-type domain-containing protein</fullName>
    </recommendedName>
</protein>
<comment type="caution">
    <text evidence="6">The sequence shown here is derived from an EMBL/GenBank/DDBJ whole genome shotgun (WGS) entry which is preliminary data.</text>
</comment>
<gene>
    <name evidence="6" type="ORF">SK128_023465</name>
</gene>
<evidence type="ECO:0000313" key="6">
    <source>
        <dbReference type="EMBL" id="KAK7079481.1"/>
    </source>
</evidence>
<evidence type="ECO:0000256" key="3">
    <source>
        <dbReference type="ARBA" id="ARBA00022833"/>
    </source>
</evidence>
<evidence type="ECO:0000256" key="4">
    <source>
        <dbReference type="PROSITE-ProRule" id="PRU00042"/>
    </source>
</evidence>
<keyword evidence="3" id="KW-0862">Zinc</keyword>
<keyword evidence="1" id="KW-0479">Metal-binding</keyword>
<keyword evidence="2 4" id="KW-0863">Zinc-finger</keyword>
<dbReference type="FunFam" id="3.30.160.60:FF:002343">
    <property type="entry name" value="Zinc finger protein 33A"/>
    <property type="match status" value="1"/>
</dbReference>
<dbReference type="PROSITE" id="PS00028">
    <property type="entry name" value="ZINC_FINGER_C2H2_1"/>
    <property type="match status" value="1"/>
</dbReference>
<evidence type="ECO:0000259" key="5">
    <source>
        <dbReference type="PROSITE" id="PS50157"/>
    </source>
</evidence>
<dbReference type="EMBL" id="JAXCGZ010006894">
    <property type="protein sequence ID" value="KAK7079481.1"/>
    <property type="molecule type" value="Genomic_DNA"/>
</dbReference>
<dbReference type="AlphaFoldDB" id="A0AAN8XB23"/>
<feature type="domain" description="C2H2-type" evidence="5">
    <location>
        <begin position="134"/>
        <end position="161"/>
    </location>
</feature>
<dbReference type="Proteomes" id="UP001381693">
    <property type="component" value="Unassembled WGS sequence"/>
</dbReference>